<comment type="caution">
    <text evidence="1">The sequence shown here is derived from an EMBL/GenBank/DDBJ whole genome shotgun (WGS) entry which is preliminary data.</text>
</comment>
<dbReference type="RefSeq" id="WP_131447571.1">
    <property type="nucleotide sequence ID" value="NZ_SJZI01000008.1"/>
</dbReference>
<dbReference type="AlphaFoldDB" id="A0A4R1BJT5"/>
<dbReference type="Proteomes" id="UP000295334">
    <property type="component" value="Unassembled WGS sequence"/>
</dbReference>
<keyword evidence="2" id="KW-1185">Reference proteome</keyword>
<dbReference type="EMBL" id="SJZI01000008">
    <property type="protein sequence ID" value="TCJ17601.1"/>
    <property type="molecule type" value="Genomic_DNA"/>
</dbReference>
<evidence type="ECO:0000313" key="2">
    <source>
        <dbReference type="Proteomes" id="UP000295334"/>
    </source>
</evidence>
<proteinExistence type="predicted"/>
<evidence type="ECO:0000313" key="1">
    <source>
        <dbReference type="EMBL" id="TCJ17601.1"/>
    </source>
</evidence>
<sequence>MPAKASLVRIDAPCGESWDAMLPARADSVRTLAGDSVLPEISDSGVAMGTPVFASLDLNMSIYFPSAGTTRCSILKYDPLVSVSVLEATMGMIGMETVRDVPPLPPLASAPIGPLLPVRRTPDAPAPLTRPLWYLPEAILPPKEEEEGSSEATA</sequence>
<organism evidence="1 2">
    <name type="scientific">Flaviaesturariibacter flavus</name>
    <dbReference type="NCBI Taxonomy" id="2502780"/>
    <lineage>
        <taxon>Bacteria</taxon>
        <taxon>Pseudomonadati</taxon>
        <taxon>Bacteroidota</taxon>
        <taxon>Chitinophagia</taxon>
        <taxon>Chitinophagales</taxon>
        <taxon>Chitinophagaceae</taxon>
        <taxon>Flaviaestuariibacter</taxon>
    </lineage>
</organism>
<gene>
    <name evidence="1" type="ORF">EPD60_05245</name>
</gene>
<protein>
    <submittedName>
        <fullName evidence="1">Uncharacterized protein</fullName>
    </submittedName>
</protein>
<reference evidence="1 2" key="1">
    <citation type="submission" date="2019-03" db="EMBL/GenBank/DDBJ databases">
        <authorList>
            <person name="Kim M.K.M."/>
        </authorList>
    </citation>
    <scope>NUCLEOTIDE SEQUENCE [LARGE SCALE GENOMIC DNA]</scope>
    <source>
        <strain evidence="1 2">17J68-12</strain>
    </source>
</reference>
<name>A0A4R1BJT5_9BACT</name>
<accession>A0A4R1BJT5</accession>